<evidence type="ECO:0000256" key="15">
    <source>
        <dbReference type="RuleBase" id="RU364099"/>
    </source>
</evidence>
<dbReference type="AlphaFoldDB" id="A0A4V6P8S0"/>
<dbReference type="OrthoDB" id="9802824at2"/>
<sequence>MITIRNKTFVPFLSPAALEARIAQVAHQLNEDYKGKMPLFIVVLKGAFMFSAELFKHVTIPCEITFVRLASYESMESSGRVKQIMGLEESVENRHVVLVEDIVDTGLTMAQLVAQLRQKGAESVEVATLLHKPDALKQPVDLRYIGFEIENRFVVGYGLDYDEQGRNLDSIYVLAE</sequence>
<feature type="domain" description="Phosphoribosyltransferase" evidence="16">
    <location>
        <begin position="17"/>
        <end position="161"/>
    </location>
</feature>
<dbReference type="RefSeq" id="WP_132113670.1">
    <property type="nucleotide sequence ID" value="NZ_SMJU01000001.1"/>
</dbReference>
<comment type="cofactor">
    <cofactor evidence="1 15">
        <name>Mg(2+)</name>
        <dbReference type="ChEBI" id="CHEBI:18420"/>
    </cofactor>
</comment>
<keyword evidence="9 15" id="KW-0479">Metal-binding</keyword>
<evidence type="ECO:0000256" key="7">
    <source>
        <dbReference type="ARBA" id="ARBA00022676"/>
    </source>
</evidence>
<dbReference type="GO" id="GO:0000166">
    <property type="term" value="F:nucleotide binding"/>
    <property type="evidence" value="ECO:0007669"/>
    <property type="project" value="UniProtKB-KW"/>
</dbReference>
<dbReference type="PANTHER" id="PTHR43340">
    <property type="entry name" value="HYPOXANTHINE-GUANINE PHOSPHORIBOSYLTRANSFERASE"/>
    <property type="match status" value="1"/>
</dbReference>
<evidence type="ECO:0000256" key="4">
    <source>
        <dbReference type="ARBA" id="ARBA00008391"/>
    </source>
</evidence>
<dbReference type="InterPro" id="IPR005904">
    <property type="entry name" value="Hxn_phspho_trans"/>
</dbReference>
<comment type="similarity">
    <text evidence="4 15">Belongs to the purine/pyrimidine phosphoribosyltransferase family.</text>
</comment>
<evidence type="ECO:0000256" key="14">
    <source>
        <dbReference type="ARBA" id="ARBA00049402"/>
    </source>
</evidence>
<evidence type="ECO:0000256" key="8">
    <source>
        <dbReference type="ARBA" id="ARBA00022679"/>
    </source>
</evidence>
<evidence type="ECO:0000256" key="12">
    <source>
        <dbReference type="ARBA" id="ARBA00022842"/>
    </source>
</evidence>
<proteinExistence type="inferred from homology"/>
<keyword evidence="6 15" id="KW-0963">Cytoplasm</keyword>
<dbReference type="Proteomes" id="UP000295706">
    <property type="component" value="Unassembled WGS sequence"/>
</dbReference>
<dbReference type="Pfam" id="PF00156">
    <property type="entry name" value="Pribosyltran"/>
    <property type="match status" value="1"/>
</dbReference>
<keyword evidence="12 15" id="KW-0460">Magnesium</keyword>
<comment type="catalytic activity">
    <reaction evidence="14">
        <text>IMP + diphosphate = hypoxanthine + 5-phospho-alpha-D-ribose 1-diphosphate</text>
        <dbReference type="Rhea" id="RHEA:17973"/>
        <dbReference type="ChEBI" id="CHEBI:17368"/>
        <dbReference type="ChEBI" id="CHEBI:33019"/>
        <dbReference type="ChEBI" id="CHEBI:58017"/>
        <dbReference type="ChEBI" id="CHEBI:58053"/>
        <dbReference type="EC" id="2.4.2.8"/>
    </reaction>
    <physiologicalReaction direction="right-to-left" evidence="14">
        <dbReference type="Rhea" id="RHEA:17975"/>
    </physiologicalReaction>
</comment>
<dbReference type="GO" id="GO:0000287">
    <property type="term" value="F:magnesium ion binding"/>
    <property type="evidence" value="ECO:0007669"/>
    <property type="project" value="TreeGrafter"/>
</dbReference>
<reference evidence="17 18" key="1">
    <citation type="submission" date="2019-02" db="EMBL/GenBank/DDBJ databases">
        <title>Arundinibacter roseus gen. nov., sp. nov., a new member of the family Cytophagaceae.</title>
        <authorList>
            <person name="Szuroczki S."/>
            <person name="Khayer B."/>
            <person name="Sproer C."/>
            <person name="Toumi M."/>
            <person name="Szabo A."/>
            <person name="Felfoldi T."/>
            <person name="Schumann P."/>
            <person name="Toth E."/>
        </authorList>
    </citation>
    <scope>NUCLEOTIDE SEQUENCE [LARGE SCALE GENOMIC DNA]</scope>
    <source>
        <strain evidence="17 18">DMA-k-7a</strain>
    </source>
</reference>
<keyword evidence="18" id="KW-1185">Reference proteome</keyword>
<dbReference type="GO" id="GO:0004422">
    <property type="term" value="F:hypoxanthine phosphoribosyltransferase activity"/>
    <property type="evidence" value="ECO:0007669"/>
    <property type="project" value="InterPro"/>
</dbReference>
<dbReference type="InterPro" id="IPR050408">
    <property type="entry name" value="HGPRT"/>
</dbReference>
<dbReference type="SUPFAM" id="SSF53271">
    <property type="entry name" value="PRTase-like"/>
    <property type="match status" value="1"/>
</dbReference>
<accession>A0A4V6P8S0</accession>
<comment type="caution">
    <text evidence="17">The sequence shown here is derived from an EMBL/GenBank/DDBJ whole genome shotgun (WGS) entry which is preliminary data.</text>
</comment>
<dbReference type="EMBL" id="SMJU01000001">
    <property type="protein sequence ID" value="TDB69005.1"/>
    <property type="molecule type" value="Genomic_DNA"/>
</dbReference>
<dbReference type="EC" id="2.4.2.8" evidence="5 15"/>
<protein>
    <recommendedName>
        <fullName evidence="5 15">Hypoxanthine phosphoribosyltransferase</fullName>
        <ecNumber evidence="5 15">2.4.2.8</ecNumber>
    </recommendedName>
</protein>
<gene>
    <name evidence="17" type="primary">hpt</name>
    <name evidence="17" type="ORF">EZE20_01330</name>
</gene>
<dbReference type="GO" id="GO:0006166">
    <property type="term" value="P:purine ribonucleoside salvage"/>
    <property type="evidence" value="ECO:0007669"/>
    <property type="project" value="UniProtKB-KW"/>
</dbReference>
<evidence type="ECO:0000256" key="5">
    <source>
        <dbReference type="ARBA" id="ARBA00011895"/>
    </source>
</evidence>
<dbReference type="InterPro" id="IPR029057">
    <property type="entry name" value="PRTase-like"/>
</dbReference>
<evidence type="ECO:0000313" key="17">
    <source>
        <dbReference type="EMBL" id="TDB69005.1"/>
    </source>
</evidence>
<dbReference type="PANTHER" id="PTHR43340:SF1">
    <property type="entry name" value="HYPOXANTHINE PHOSPHORIBOSYLTRANSFERASE"/>
    <property type="match status" value="1"/>
</dbReference>
<evidence type="ECO:0000259" key="16">
    <source>
        <dbReference type="Pfam" id="PF00156"/>
    </source>
</evidence>
<comment type="catalytic activity">
    <reaction evidence="13">
        <text>GMP + diphosphate = guanine + 5-phospho-alpha-D-ribose 1-diphosphate</text>
        <dbReference type="Rhea" id="RHEA:25424"/>
        <dbReference type="ChEBI" id="CHEBI:16235"/>
        <dbReference type="ChEBI" id="CHEBI:33019"/>
        <dbReference type="ChEBI" id="CHEBI:58017"/>
        <dbReference type="ChEBI" id="CHEBI:58115"/>
        <dbReference type="EC" id="2.4.2.8"/>
    </reaction>
    <physiologicalReaction direction="right-to-left" evidence="13">
        <dbReference type="Rhea" id="RHEA:25426"/>
    </physiologicalReaction>
</comment>
<evidence type="ECO:0000256" key="9">
    <source>
        <dbReference type="ARBA" id="ARBA00022723"/>
    </source>
</evidence>
<evidence type="ECO:0000256" key="6">
    <source>
        <dbReference type="ARBA" id="ARBA00022490"/>
    </source>
</evidence>
<dbReference type="CDD" id="cd06223">
    <property type="entry name" value="PRTases_typeI"/>
    <property type="match status" value="1"/>
</dbReference>
<evidence type="ECO:0000256" key="11">
    <source>
        <dbReference type="ARBA" id="ARBA00022741"/>
    </source>
</evidence>
<keyword evidence="8 15" id="KW-0808">Transferase</keyword>
<comment type="pathway">
    <text evidence="3 15">Purine metabolism; IMP biosynthesis via salvage pathway; IMP from hypoxanthine: step 1/1.</text>
</comment>
<dbReference type="GO" id="GO:0005829">
    <property type="term" value="C:cytosol"/>
    <property type="evidence" value="ECO:0007669"/>
    <property type="project" value="TreeGrafter"/>
</dbReference>
<keyword evidence="10 15" id="KW-0660">Purine salvage</keyword>
<dbReference type="GO" id="GO:0006178">
    <property type="term" value="P:guanine salvage"/>
    <property type="evidence" value="ECO:0007669"/>
    <property type="project" value="TreeGrafter"/>
</dbReference>
<evidence type="ECO:0000256" key="13">
    <source>
        <dbReference type="ARBA" id="ARBA00048811"/>
    </source>
</evidence>
<comment type="subcellular location">
    <subcellularLocation>
        <location evidence="2 15">Cytoplasm</location>
    </subcellularLocation>
</comment>
<evidence type="ECO:0000256" key="10">
    <source>
        <dbReference type="ARBA" id="ARBA00022726"/>
    </source>
</evidence>
<name>A0A4V6P8S0_9BACT</name>
<evidence type="ECO:0000256" key="1">
    <source>
        <dbReference type="ARBA" id="ARBA00001946"/>
    </source>
</evidence>
<dbReference type="GO" id="GO:0032264">
    <property type="term" value="P:IMP salvage"/>
    <property type="evidence" value="ECO:0007669"/>
    <property type="project" value="UniProtKB-UniPathway"/>
</dbReference>
<dbReference type="InterPro" id="IPR000836">
    <property type="entry name" value="PRTase_dom"/>
</dbReference>
<keyword evidence="11 15" id="KW-0547">Nucleotide-binding</keyword>
<dbReference type="GO" id="GO:0052657">
    <property type="term" value="F:guanine phosphoribosyltransferase activity"/>
    <property type="evidence" value="ECO:0007669"/>
    <property type="project" value="RHEA"/>
</dbReference>
<keyword evidence="7 15" id="KW-0328">Glycosyltransferase</keyword>
<dbReference type="Gene3D" id="3.40.50.2020">
    <property type="match status" value="1"/>
</dbReference>
<dbReference type="NCBIfam" id="TIGR01203">
    <property type="entry name" value="HGPRTase"/>
    <property type="match status" value="1"/>
</dbReference>
<dbReference type="UniPathway" id="UPA00591">
    <property type="reaction ID" value="UER00648"/>
</dbReference>
<dbReference type="GO" id="GO:0032263">
    <property type="term" value="P:GMP salvage"/>
    <property type="evidence" value="ECO:0007669"/>
    <property type="project" value="TreeGrafter"/>
</dbReference>
<evidence type="ECO:0000313" key="18">
    <source>
        <dbReference type="Proteomes" id="UP000295706"/>
    </source>
</evidence>
<evidence type="ECO:0000256" key="2">
    <source>
        <dbReference type="ARBA" id="ARBA00004496"/>
    </source>
</evidence>
<evidence type="ECO:0000256" key="3">
    <source>
        <dbReference type="ARBA" id="ARBA00004669"/>
    </source>
</evidence>
<organism evidence="17 18">
    <name type="scientific">Arundinibacter roseus</name>
    <dbReference type="NCBI Taxonomy" id="2070510"/>
    <lineage>
        <taxon>Bacteria</taxon>
        <taxon>Pseudomonadati</taxon>
        <taxon>Bacteroidota</taxon>
        <taxon>Cytophagia</taxon>
        <taxon>Cytophagales</taxon>
        <taxon>Spirosomataceae</taxon>
        <taxon>Arundinibacter</taxon>
    </lineage>
</organism>
<dbReference type="GO" id="GO:0046100">
    <property type="term" value="P:hypoxanthine metabolic process"/>
    <property type="evidence" value="ECO:0007669"/>
    <property type="project" value="TreeGrafter"/>
</dbReference>